<evidence type="ECO:0000313" key="1">
    <source>
        <dbReference type="EMBL" id="CAG9709315.1"/>
    </source>
</evidence>
<name>A0AA86MT25_9CLOT</name>
<comment type="caution">
    <text evidence="1">The sequence shown here is derived from an EMBL/GenBank/DDBJ whole genome shotgun (WGS) entry which is preliminary data.</text>
</comment>
<organism evidence="1 2">
    <name type="scientific">Clostridium neonatale</name>
    <dbReference type="NCBI Taxonomy" id="137838"/>
    <lineage>
        <taxon>Bacteria</taxon>
        <taxon>Bacillati</taxon>
        <taxon>Bacillota</taxon>
        <taxon>Clostridia</taxon>
        <taxon>Eubacteriales</taxon>
        <taxon>Clostridiaceae</taxon>
        <taxon>Clostridium</taxon>
    </lineage>
</organism>
<reference evidence="1" key="1">
    <citation type="submission" date="2021-10" db="EMBL/GenBank/DDBJ databases">
        <authorList>
            <person name="Mesa V."/>
        </authorList>
    </citation>
    <scope>NUCLEOTIDE SEQUENCE</scope>
    <source>
        <strain evidence="1">CC3_PB</strain>
    </source>
</reference>
<gene>
    <name evidence="1" type="ORF">CNEO_44123</name>
</gene>
<proteinExistence type="predicted"/>
<dbReference type="AlphaFoldDB" id="A0AA86MT25"/>
<accession>A0AA86MT25</accession>
<protein>
    <submittedName>
        <fullName evidence="1">Uncharacterized protein</fullName>
    </submittedName>
</protein>
<dbReference type="EMBL" id="CAKJVE010000004">
    <property type="protein sequence ID" value="CAG9709315.1"/>
    <property type="molecule type" value="Genomic_DNA"/>
</dbReference>
<dbReference type="RefSeq" id="WP_210887836.1">
    <property type="nucleotide sequence ID" value="NZ_CAKJVE010000004.1"/>
</dbReference>
<dbReference type="Proteomes" id="UP000789738">
    <property type="component" value="Unassembled WGS sequence"/>
</dbReference>
<sequence>MTFTEYLKYKEDFISKTHYYSFLETLPREGRRKVNMYYRDKYRHFINDVPQYEQLKLL</sequence>
<evidence type="ECO:0000313" key="2">
    <source>
        <dbReference type="Proteomes" id="UP000789738"/>
    </source>
</evidence>